<dbReference type="RefSeq" id="WP_116065419.1">
    <property type="nucleotide sequence ID" value="NZ_QRDZ01000047.1"/>
</dbReference>
<sequence length="742" mass="84739">MISYVEHQGIRIGYDASTGELKSMGWNGRQELTFSLPLIQFDTDGESGPNNDGQMVRVQGTNRIGAEDGCLLSAFFSPGEADEDAVLTLNRTIDREWEMSLTFRIGRSDVALRVALRNKGTTDRVVRSLKWTLGGMGRNRLRDCEILMPGYAPEVELPYLPRRPLDEYPNPMQFATEGATPYGADEPGNRSGIMGIYDAKEGVALLTWWVSDTFPMKSRLLRIDDQVTRESTVYCPCRLAPEESVEIGTFYFGRFVGDRVDAVKQAASSFAPYRYAGEPIQDRRGLSICEIQVGEKMARTVFESYHDVIQRLEDIRELGFNALEIMPRFPFPSYSVYDFYDIETTFGDQAGLIELVKAAHKAGIKVIIDIVFHGPLEEEPKDWCMPEGNYRFDSPYLEGHPEWFSRHENGDFARTYTRSFDLSNPELQHHIADAMIHLIRVLNVDGFRLDAQTWNFFPNWDPTIDRPPYAALYAGYRMIEEIGAKVAVQYPHKIMYTEGCGPLVARYHPYRYNYDYHWIYPAMATVIDPRGMSDKFWRKASENTLVWSDLAEWLEEAEAAIPDGVEVVHHTDSHDSHEWAGFHQGQFNREAFGLDAHRVFVGMAAFMKGGFMSFYGAELGNEAFYRRLLPLRHHKTVAFGDCSYTGMIADDSRIIAILWTNGQRWLLYVANSDGAEKSVEMRLSRSKHTHFIQTDSMKWEVNDLMNPTESLRMLSDTDMIEGWSLQLDAYGVRVLEGTPLER</sequence>
<keyword evidence="3" id="KW-1185">Reference proteome</keyword>
<evidence type="ECO:0000259" key="1">
    <source>
        <dbReference type="SMART" id="SM00642"/>
    </source>
</evidence>
<dbReference type="InterPro" id="IPR017853">
    <property type="entry name" value="GH"/>
</dbReference>
<dbReference type="Proteomes" id="UP000256977">
    <property type="component" value="Unassembled WGS sequence"/>
</dbReference>
<dbReference type="PANTHER" id="PTHR10357">
    <property type="entry name" value="ALPHA-AMYLASE FAMILY MEMBER"/>
    <property type="match status" value="1"/>
</dbReference>
<reference evidence="2 3" key="1">
    <citation type="submission" date="2018-07" db="EMBL/GenBank/DDBJ databases">
        <title>Genomic Encyclopedia of Type Strains, Phase III (KMG-III): the genomes of soil and plant-associated and newly described type strains.</title>
        <authorList>
            <person name="Whitman W."/>
        </authorList>
    </citation>
    <scope>NUCLEOTIDE SEQUENCE [LARGE SCALE GENOMIC DNA]</scope>
    <source>
        <strain evidence="2 3">CECT 7287</strain>
    </source>
</reference>
<dbReference type="EMBL" id="QRDZ01000047">
    <property type="protein sequence ID" value="RED54667.1"/>
    <property type="molecule type" value="Genomic_DNA"/>
</dbReference>
<dbReference type="AlphaFoldDB" id="A0A3D9HYT6"/>
<accession>A0A3D9HYT6</accession>
<gene>
    <name evidence="2" type="ORF">DFP98_14729</name>
</gene>
<dbReference type="InterPro" id="IPR006047">
    <property type="entry name" value="GH13_cat_dom"/>
</dbReference>
<dbReference type="Pfam" id="PF00128">
    <property type="entry name" value="Alpha-amylase"/>
    <property type="match status" value="2"/>
</dbReference>
<protein>
    <submittedName>
        <fullName evidence="2">Alpha amylase catalytic subunit</fullName>
    </submittedName>
</protein>
<proteinExistence type="predicted"/>
<evidence type="ECO:0000313" key="3">
    <source>
        <dbReference type="Proteomes" id="UP000256977"/>
    </source>
</evidence>
<organism evidence="2 3">
    <name type="scientific">Cohnella phaseoli</name>
    <dbReference type="NCBI Taxonomy" id="456490"/>
    <lineage>
        <taxon>Bacteria</taxon>
        <taxon>Bacillati</taxon>
        <taxon>Bacillota</taxon>
        <taxon>Bacilli</taxon>
        <taxon>Bacillales</taxon>
        <taxon>Paenibacillaceae</taxon>
        <taxon>Cohnella</taxon>
    </lineage>
</organism>
<dbReference type="GO" id="GO:0009313">
    <property type="term" value="P:oligosaccharide catabolic process"/>
    <property type="evidence" value="ECO:0007669"/>
    <property type="project" value="TreeGrafter"/>
</dbReference>
<dbReference type="GO" id="GO:0004556">
    <property type="term" value="F:alpha-amylase activity"/>
    <property type="evidence" value="ECO:0007669"/>
    <property type="project" value="TreeGrafter"/>
</dbReference>
<dbReference type="OrthoDB" id="9761875at2"/>
<comment type="caution">
    <text evidence="2">The sequence shown here is derived from an EMBL/GenBank/DDBJ whole genome shotgun (WGS) entry which is preliminary data.</text>
</comment>
<name>A0A3D9HYT6_9BACL</name>
<evidence type="ECO:0000313" key="2">
    <source>
        <dbReference type="EMBL" id="RED54667.1"/>
    </source>
</evidence>
<dbReference type="SMART" id="SM00642">
    <property type="entry name" value="Aamy"/>
    <property type="match status" value="1"/>
</dbReference>
<dbReference type="SUPFAM" id="SSF51445">
    <property type="entry name" value="(Trans)glycosidases"/>
    <property type="match status" value="1"/>
</dbReference>
<dbReference type="PANTHER" id="PTHR10357:SF179">
    <property type="entry name" value="NEUTRAL AND BASIC AMINO ACID TRANSPORT PROTEIN RBAT"/>
    <property type="match status" value="1"/>
</dbReference>
<dbReference type="Gene3D" id="3.20.20.80">
    <property type="entry name" value="Glycosidases"/>
    <property type="match status" value="1"/>
</dbReference>
<feature type="domain" description="Glycosyl hydrolase family 13 catalytic" evidence="1">
    <location>
        <begin position="299"/>
        <end position="632"/>
    </location>
</feature>